<keyword evidence="3" id="KW-0805">Transcription regulation</keyword>
<dbReference type="PANTHER" id="PTHR47540:SF2">
    <property type="entry name" value="ZN(II)2CYS6 TRANSCRIPTION FACTOR (EUROFUNG)"/>
    <property type="match status" value="1"/>
</dbReference>
<feature type="region of interest" description="Disordered" evidence="7">
    <location>
        <begin position="79"/>
        <end position="138"/>
    </location>
</feature>
<dbReference type="OrthoDB" id="2579025at2759"/>
<sequence>MDTTPSVGHDGDLPSSPPKRRKLKHPRTARACLFCRRRKVRCSGTQPCDYCNGEGVRCEYDGVAKPPARDLDRVPLSTTHHVQAAQSPSVRQPGFFLGVNSRETHPTQPASTRDATNSKGQGPDPLATVPNAHTPRISRGPSLEPTFAEGHHIGATAGVSFLYHTLNRGEVAEAETNLPTAPLTCHGDIPPMKVRQDQPMPSREEADALLERYSRFATPTYRFLHRPTLEKWTSGLLTGARLSTAEAACTLLVFSQALLYMKDNDRYVDGGDQDLHRSQFYFEKAKSLLNQEPGPASLASVQSRLALCLYLLSTFRINECRYVFSLACTILTSLGLHRKSSAASSEVDLVALESRKRTFWCAYVLDDYLSVMLGRPRMLRDEDIDQPYPRNIDDQDLLSSESPDELPLHGNLEAFIAHADLAKLMGRNSDLLYPLHPLTDDQLFDRTNEMLESVTQWRDRLPDFLKPRDKTLAGQRTFERQNTVLKLAYAHLRILVTRRCLLADFSRLGHSTPSPAPSSLDDRALEPVQECVAAITTILNATHDLVQRNALYQAFWFTQYIALVAISTLYVYVIQSSRARLPAGIFPGLDAIFDKALLCQDYLAKLAPEGSQARRHCHLLSRLRLRAEKDAARARKMGTGAGAGVGAGAVVAATVAADSGSESSLPARANVPSAFEAATTRGPVVESAGHEREIDSQRDTGASDHQDGGTAGGTGGVGENFRGLEASNLDLDIPADKGMITAQFTPSEDDFMFQNLLGWGWETLDTVGFPGDGDVFKLSA</sequence>
<dbReference type="Pfam" id="PF00172">
    <property type="entry name" value="Zn_clus"/>
    <property type="match status" value="1"/>
</dbReference>
<comment type="subcellular location">
    <subcellularLocation>
        <location evidence="1">Nucleus</location>
    </subcellularLocation>
</comment>
<dbReference type="Pfam" id="PF04082">
    <property type="entry name" value="Fungal_trans"/>
    <property type="match status" value="1"/>
</dbReference>
<dbReference type="VEuPathDB" id="FungiDB:G647_06326"/>
<dbReference type="GO" id="GO:0006351">
    <property type="term" value="P:DNA-templated transcription"/>
    <property type="evidence" value="ECO:0007669"/>
    <property type="project" value="InterPro"/>
</dbReference>
<reference evidence="11" key="1">
    <citation type="submission" date="2015-07" db="EMBL/GenBank/DDBJ databases">
        <authorList>
            <person name="Teixeira M.M."/>
            <person name="Souza R.C."/>
            <person name="Almeida L.G."/>
            <person name="Vicente V.A."/>
            <person name="de Hoog S."/>
            <person name="Bocca A.L."/>
            <person name="de Almeida S.R."/>
            <person name="Vasconcelos A.T."/>
            <person name="Felipe M.S."/>
        </authorList>
    </citation>
    <scope>NUCLEOTIDE SEQUENCE [LARGE SCALE GENOMIC DNA]</scope>
    <source>
        <strain evidence="11">KSF</strain>
    </source>
</reference>
<feature type="domain" description="Zn(2)-C6 fungal-type" evidence="9">
    <location>
        <begin position="31"/>
        <end position="60"/>
    </location>
</feature>
<feature type="compositionally biased region" description="Basic residues" evidence="7">
    <location>
        <begin position="18"/>
        <end position="27"/>
    </location>
</feature>
<dbReference type="STRING" id="86049.A0A1C1CTJ1"/>
<dbReference type="VEuPathDB" id="FungiDB:CLCR_08038"/>
<dbReference type="GO" id="GO:0045944">
    <property type="term" value="P:positive regulation of transcription by RNA polymerase II"/>
    <property type="evidence" value="ECO:0007669"/>
    <property type="project" value="TreeGrafter"/>
</dbReference>
<evidence type="ECO:0000256" key="4">
    <source>
        <dbReference type="ARBA" id="ARBA00023125"/>
    </source>
</evidence>
<keyword evidence="8" id="KW-1133">Transmembrane helix</keyword>
<dbReference type="SMART" id="SM00906">
    <property type="entry name" value="Fungal_trans"/>
    <property type="match status" value="1"/>
</dbReference>
<dbReference type="Gene3D" id="4.10.240.10">
    <property type="entry name" value="Zn(2)-C6 fungal-type DNA-binding domain"/>
    <property type="match status" value="1"/>
</dbReference>
<dbReference type="PANTHER" id="PTHR47540">
    <property type="entry name" value="THIAMINE REPRESSIBLE GENES REGULATORY PROTEIN THI5"/>
    <property type="match status" value="1"/>
</dbReference>
<feature type="compositionally biased region" description="Basic and acidic residues" evidence="7">
    <location>
        <begin position="688"/>
        <end position="707"/>
    </location>
</feature>
<evidence type="ECO:0000256" key="8">
    <source>
        <dbReference type="SAM" id="Phobius"/>
    </source>
</evidence>
<dbReference type="AlphaFoldDB" id="A0A1C1CTJ1"/>
<dbReference type="Proteomes" id="UP000094526">
    <property type="component" value="Unassembled WGS sequence"/>
</dbReference>
<dbReference type="GO" id="GO:0008270">
    <property type="term" value="F:zinc ion binding"/>
    <property type="evidence" value="ECO:0007669"/>
    <property type="project" value="InterPro"/>
</dbReference>
<dbReference type="PROSITE" id="PS00463">
    <property type="entry name" value="ZN2_CY6_FUNGAL_1"/>
    <property type="match status" value="1"/>
</dbReference>
<feature type="compositionally biased region" description="Polar residues" evidence="7">
    <location>
        <begin position="106"/>
        <end position="120"/>
    </location>
</feature>
<evidence type="ECO:0000256" key="7">
    <source>
        <dbReference type="SAM" id="MobiDB-lite"/>
    </source>
</evidence>
<evidence type="ECO:0000256" key="3">
    <source>
        <dbReference type="ARBA" id="ARBA00023015"/>
    </source>
</evidence>
<dbReference type="CDD" id="cd00067">
    <property type="entry name" value="GAL4"/>
    <property type="match status" value="1"/>
</dbReference>
<dbReference type="VEuPathDB" id="FungiDB:G647_00084"/>
<organism evidence="10 11">
    <name type="scientific">Cladophialophora carrionii</name>
    <dbReference type="NCBI Taxonomy" id="86049"/>
    <lineage>
        <taxon>Eukaryota</taxon>
        <taxon>Fungi</taxon>
        <taxon>Dikarya</taxon>
        <taxon>Ascomycota</taxon>
        <taxon>Pezizomycotina</taxon>
        <taxon>Eurotiomycetes</taxon>
        <taxon>Chaetothyriomycetidae</taxon>
        <taxon>Chaetothyriales</taxon>
        <taxon>Herpotrichiellaceae</taxon>
        <taxon>Cladophialophora</taxon>
    </lineage>
</organism>
<evidence type="ECO:0000256" key="2">
    <source>
        <dbReference type="ARBA" id="ARBA00022723"/>
    </source>
</evidence>
<protein>
    <recommendedName>
        <fullName evidence="9">Zn(2)-C6 fungal-type domain-containing protein</fullName>
    </recommendedName>
</protein>
<feature type="region of interest" description="Disordered" evidence="7">
    <location>
        <begin position="1"/>
        <end position="27"/>
    </location>
</feature>
<dbReference type="CDD" id="cd12148">
    <property type="entry name" value="fungal_TF_MHR"/>
    <property type="match status" value="1"/>
</dbReference>
<dbReference type="InterPro" id="IPR001138">
    <property type="entry name" value="Zn2Cys6_DnaBD"/>
</dbReference>
<keyword evidence="8" id="KW-0472">Membrane</keyword>
<comment type="caution">
    <text evidence="10">The sequence shown here is derived from an EMBL/GenBank/DDBJ whole genome shotgun (WGS) entry which is preliminary data.</text>
</comment>
<evidence type="ECO:0000313" key="11">
    <source>
        <dbReference type="Proteomes" id="UP000094526"/>
    </source>
</evidence>
<dbReference type="EMBL" id="LGRB01000009">
    <property type="protein sequence ID" value="OCT51789.1"/>
    <property type="molecule type" value="Genomic_DNA"/>
</dbReference>
<dbReference type="eggNOG" id="ENOG502S0TA">
    <property type="taxonomic scope" value="Eukaryota"/>
</dbReference>
<feature type="region of interest" description="Disordered" evidence="7">
    <location>
        <begin position="680"/>
        <end position="721"/>
    </location>
</feature>
<feature type="compositionally biased region" description="Polar residues" evidence="7">
    <location>
        <begin position="79"/>
        <end position="90"/>
    </location>
</feature>
<accession>A0A1C1CTJ1</accession>
<keyword evidence="8" id="KW-0812">Transmembrane</keyword>
<keyword evidence="5" id="KW-0804">Transcription</keyword>
<evidence type="ECO:0000256" key="6">
    <source>
        <dbReference type="ARBA" id="ARBA00023242"/>
    </source>
</evidence>
<dbReference type="SUPFAM" id="SSF57701">
    <property type="entry name" value="Zn2/Cys6 DNA-binding domain"/>
    <property type="match status" value="1"/>
</dbReference>
<dbReference type="InterPro" id="IPR007219">
    <property type="entry name" value="XnlR_reg_dom"/>
</dbReference>
<gene>
    <name evidence="10" type="ORF">CLCR_08038</name>
</gene>
<feature type="transmembrane region" description="Helical" evidence="8">
    <location>
        <begin position="554"/>
        <end position="573"/>
    </location>
</feature>
<keyword evidence="6" id="KW-0539">Nucleus</keyword>
<keyword evidence="11" id="KW-1185">Reference proteome</keyword>
<dbReference type="InterPro" id="IPR036864">
    <property type="entry name" value="Zn2-C6_fun-type_DNA-bd_sf"/>
</dbReference>
<keyword evidence="4" id="KW-0238">DNA-binding</keyword>
<keyword evidence="2" id="KW-0479">Metal-binding</keyword>
<dbReference type="GO" id="GO:0000981">
    <property type="term" value="F:DNA-binding transcription factor activity, RNA polymerase II-specific"/>
    <property type="evidence" value="ECO:0007669"/>
    <property type="project" value="InterPro"/>
</dbReference>
<dbReference type="SMART" id="SM00066">
    <property type="entry name" value="GAL4"/>
    <property type="match status" value="1"/>
</dbReference>
<dbReference type="GO" id="GO:0005634">
    <property type="term" value="C:nucleus"/>
    <property type="evidence" value="ECO:0007669"/>
    <property type="project" value="UniProtKB-SubCell"/>
</dbReference>
<evidence type="ECO:0000256" key="1">
    <source>
        <dbReference type="ARBA" id="ARBA00004123"/>
    </source>
</evidence>
<evidence type="ECO:0000256" key="5">
    <source>
        <dbReference type="ARBA" id="ARBA00023163"/>
    </source>
</evidence>
<evidence type="ECO:0000259" key="9">
    <source>
        <dbReference type="PROSITE" id="PS50048"/>
    </source>
</evidence>
<dbReference type="PROSITE" id="PS50048">
    <property type="entry name" value="ZN2_CY6_FUNGAL_2"/>
    <property type="match status" value="1"/>
</dbReference>
<feature type="compositionally biased region" description="Gly residues" evidence="7">
    <location>
        <begin position="709"/>
        <end position="718"/>
    </location>
</feature>
<evidence type="ECO:0000313" key="10">
    <source>
        <dbReference type="EMBL" id="OCT51789.1"/>
    </source>
</evidence>
<dbReference type="InterPro" id="IPR051711">
    <property type="entry name" value="Stress_Response_Reg"/>
</dbReference>
<dbReference type="GO" id="GO:0043565">
    <property type="term" value="F:sequence-specific DNA binding"/>
    <property type="evidence" value="ECO:0007669"/>
    <property type="project" value="TreeGrafter"/>
</dbReference>
<proteinExistence type="predicted"/>
<name>A0A1C1CTJ1_9EURO</name>